<gene>
    <name evidence="1" type="ORF">BS78_K111900</name>
</gene>
<proteinExistence type="predicted"/>
<accession>A0A9W8CFR7</accession>
<reference evidence="1 2" key="1">
    <citation type="submission" date="2022-10" db="EMBL/GenBank/DDBJ databases">
        <title>WGS assembly of Paspalum vaginatum 540-79.</title>
        <authorList>
            <person name="Sun G."/>
            <person name="Wase N."/>
            <person name="Shu S."/>
            <person name="Jenkins J."/>
            <person name="Zhou B."/>
            <person name="Torres-Rodriguez J."/>
            <person name="Chen C."/>
            <person name="Sandor L."/>
            <person name="Plott C."/>
            <person name="Yoshinga Y."/>
            <person name="Daum C."/>
            <person name="Qi P."/>
            <person name="Barry K."/>
            <person name="Lipzen A."/>
            <person name="Berry L."/>
            <person name="Pedersen C."/>
            <person name="Gottilla T."/>
            <person name="Foltz A."/>
            <person name="Yu H."/>
            <person name="O'Malley R."/>
            <person name="Zhang C."/>
            <person name="Devos K."/>
            <person name="Sigmon B."/>
            <person name="Yu B."/>
            <person name="Obata T."/>
            <person name="Schmutz J."/>
            <person name="Schnable J."/>
        </authorList>
    </citation>
    <scope>NUCLEOTIDE SEQUENCE [LARGE SCALE GENOMIC DNA]</scope>
    <source>
        <strain evidence="2">cv. 540-79</strain>
    </source>
</reference>
<organism evidence="1 2">
    <name type="scientific">Paspalum vaginatum</name>
    <name type="common">seashore paspalum</name>
    <dbReference type="NCBI Taxonomy" id="158149"/>
    <lineage>
        <taxon>Eukaryota</taxon>
        <taxon>Viridiplantae</taxon>
        <taxon>Streptophyta</taxon>
        <taxon>Embryophyta</taxon>
        <taxon>Tracheophyta</taxon>
        <taxon>Spermatophyta</taxon>
        <taxon>Magnoliopsida</taxon>
        <taxon>Liliopsida</taxon>
        <taxon>Poales</taxon>
        <taxon>Poaceae</taxon>
        <taxon>PACMAD clade</taxon>
        <taxon>Panicoideae</taxon>
        <taxon>Andropogonodae</taxon>
        <taxon>Paspaleae</taxon>
        <taxon>Paspalinae</taxon>
        <taxon>Paspalum</taxon>
    </lineage>
</organism>
<evidence type="ECO:0000313" key="1">
    <source>
        <dbReference type="EMBL" id="KAJ1256001.1"/>
    </source>
</evidence>
<dbReference type="Proteomes" id="UP001164776">
    <property type="component" value="Unassembled WGS sequence"/>
</dbReference>
<comment type="caution">
    <text evidence="1">The sequence shown here is derived from an EMBL/GenBank/DDBJ whole genome shotgun (WGS) entry which is preliminary data.</text>
</comment>
<dbReference type="AlphaFoldDB" id="A0A9W8CFR7"/>
<evidence type="ECO:0000313" key="2">
    <source>
        <dbReference type="Proteomes" id="UP001164776"/>
    </source>
</evidence>
<sequence>MALTIDVRSLQDLRQAEAAATTTTAPMTIIMRSFVLRDAEDMHKALRLHQKGSRKRWDVQPPRTRAVLVDALHLVSYLKNLYAQLHQLQEEVQENHPENSAHRFELFLGVASPLSLECIGILRSSDETALDAAATSANSTALQALDICREVDALAEDADFSQLPFESLDAWRLELAQRLEALRSSADSILKSVVLL</sequence>
<dbReference type="EMBL" id="MU629589">
    <property type="protein sequence ID" value="KAJ1256001.1"/>
    <property type="molecule type" value="Genomic_DNA"/>
</dbReference>
<keyword evidence="2" id="KW-1185">Reference proteome</keyword>
<name>A0A9W8CFR7_9POAL</name>
<protein>
    <submittedName>
        <fullName evidence="1">Uncharacterized protein</fullName>
    </submittedName>
</protein>